<feature type="transmembrane region" description="Helical" evidence="1">
    <location>
        <begin position="12"/>
        <end position="29"/>
    </location>
</feature>
<evidence type="ECO:0000256" key="1">
    <source>
        <dbReference type="SAM" id="Phobius"/>
    </source>
</evidence>
<evidence type="ECO:0000313" key="2">
    <source>
        <dbReference type="EMBL" id="ASN69842.1"/>
    </source>
</evidence>
<reference evidence="2" key="1">
    <citation type="submission" date="2017-06" db="EMBL/GenBank/DDBJ databases">
        <title>Novel phages from South African skin metaviromes.</title>
        <authorList>
            <person name="van Zyl L.J."/>
            <person name="Abrahams Y."/>
            <person name="Stander E.A."/>
            <person name="Kirby B.M."/>
            <person name="Clavaud C."/>
            <person name="Farcet C."/>
            <person name="Breton L."/>
            <person name="Trindade M.I."/>
        </authorList>
    </citation>
    <scope>NUCLEOTIDE SEQUENCE</scope>
</reference>
<organism evidence="2">
    <name type="scientific">uncultured Caudovirales phage</name>
    <dbReference type="NCBI Taxonomy" id="2100421"/>
    <lineage>
        <taxon>Viruses</taxon>
        <taxon>Duplodnaviria</taxon>
        <taxon>Heunggongvirae</taxon>
        <taxon>Uroviricota</taxon>
        <taxon>Caudoviricetes</taxon>
        <taxon>Peduoviridae</taxon>
        <taxon>Maltschvirus</taxon>
        <taxon>Maltschvirus maltsch</taxon>
    </lineage>
</organism>
<keyword evidence="1" id="KW-1133">Transmembrane helix</keyword>
<proteinExistence type="predicted"/>
<protein>
    <submittedName>
        <fullName evidence="2">Uncharacterized protein</fullName>
    </submittedName>
</protein>
<keyword evidence="1" id="KW-0472">Membrane</keyword>
<keyword evidence="1" id="KW-0812">Transmembrane</keyword>
<dbReference type="EMBL" id="MF417897">
    <property type="protein sequence ID" value="ASN69842.1"/>
    <property type="molecule type" value="Genomic_DNA"/>
</dbReference>
<accession>A0A2H4J3U5</accession>
<sequence length="184" mass="21709">MNDSYKDFLKLLIPIVAVVISYFLGLAASKSSYKKSIKKEIYNNYYSEILKLCYGLPSQSLLNFFSFMAYYHDEKLSKIIIENFQYVPNSIIENWKKYNLALKKYNHETLDKDIQTKEVLAKILDYHSHLIIKKSLLESEKLSKELKLPQLSTQLLSEMYSTEHYRNALPKQELIQKYFLQGLL</sequence>
<gene>
    <name evidence="2" type="ORF">9F6_23</name>
</gene>
<name>A0A2H4J3U5_9CAUD</name>